<gene>
    <name evidence="5" type="ORF">SMD31_04750</name>
</gene>
<dbReference type="RefSeq" id="WP_320499578.1">
    <property type="nucleotide sequence ID" value="NZ_JAXCLX010000001.1"/>
</dbReference>
<reference evidence="5 6" key="1">
    <citation type="journal article" date="2013" name="Antonie Van Leeuwenhoek">
        <title>Dongia rigui sp. nov., isolated from freshwater of a large wetland in Korea.</title>
        <authorList>
            <person name="Baik K.S."/>
            <person name="Hwang Y.M."/>
            <person name="Choi J.S."/>
            <person name="Kwon J."/>
            <person name="Seong C.N."/>
        </authorList>
    </citation>
    <scope>NUCLEOTIDE SEQUENCE [LARGE SCALE GENOMIC DNA]</scope>
    <source>
        <strain evidence="5 6">04SU4-P</strain>
    </source>
</reference>
<dbReference type="InterPro" id="IPR006311">
    <property type="entry name" value="TAT_signal"/>
</dbReference>
<dbReference type="PANTHER" id="PTHR30222">
    <property type="entry name" value="SPERMIDINE/PUTRESCINE-BINDING PERIPLASMIC PROTEIN"/>
    <property type="match status" value="1"/>
</dbReference>
<dbReference type="PANTHER" id="PTHR30222:SF17">
    <property type="entry name" value="SPERMIDINE_PUTRESCINE-BINDING PERIPLASMIC PROTEIN"/>
    <property type="match status" value="1"/>
</dbReference>
<keyword evidence="3" id="KW-0732">Signal</keyword>
<protein>
    <submittedName>
        <fullName evidence="5">Extracellular solute-binding protein</fullName>
    </submittedName>
</protein>
<proteinExistence type="predicted"/>
<dbReference type="PROSITE" id="PS51318">
    <property type="entry name" value="TAT"/>
    <property type="match status" value="1"/>
</dbReference>
<dbReference type="SUPFAM" id="SSF53850">
    <property type="entry name" value="Periplasmic binding protein-like II"/>
    <property type="match status" value="1"/>
</dbReference>
<dbReference type="PRINTS" id="PR00909">
    <property type="entry name" value="SPERMDNBNDNG"/>
</dbReference>
<evidence type="ECO:0000256" key="1">
    <source>
        <dbReference type="ARBA" id="ARBA00004418"/>
    </source>
</evidence>
<dbReference type="EMBL" id="JAXCLX010000001">
    <property type="protein sequence ID" value="MDY0871213.1"/>
    <property type="molecule type" value="Genomic_DNA"/>
</dbReference>
<evidence type="ECO:0000313" key="5">
    <source>
        <dbReference type="EMBL" id="MDY0871213.1"/>
    </source>
</evidence>
<dbReference type="InterPro" id="IPR001188">
    <property type="entry name" value="Sperm_putr-bd"/>
</dbReference>
<keyword evidence="4" id="KW-0574">Periplasm</keyword>
<accession>A0ABU5DVH1</accession>
<dbReference type="Gene3D" id="3.40.190.10">
    <property type="entry name" value="Periplasmic binding protein-like II"/>
    <property type="match status" value="2"/>
</dbReference>
<evidence type="ECO:0000313" key="6">
    <source>
        <dbReference type="Proteomes" id="UP001271769"/>
    </source>
</evidence>
<name>A0ABU5DVH1_9PROT</name>
<dbReference type="Proteomes" id="UP001271769">
    <property type="component" value="Unassembled WGS sequence"/>
</dbReference>
<evidence type="ECO:0000256" key="3">
    <source>
        <dbReference type="ARBA" id="ARBA00022729"/>
    </source>
</evidence>
<evidence type="ECO:0000256" key="4">
    <source>
        <dbReference type="ARBA" id="ARBA00022764"/>
    </source>
</evidence>
<evidence type="ECO:0000256" key="2">
    <source>
        <dbReference type="ARBA" id="ARBA00022448"/>
    </source>
</evidence>
<dbReference type="Pfam" id="PF13343">
    <property type="entry name" value="SBP_bac_6"/>
    <property type="match status" value="1"/>
</dbReference>
<comment type="caution">
    <text evidence="5">The sequence shown here is derived from an EMBL/GenBank/DDBJ whole genome shotgun (WGS) entry which is preliminary data.</text>
</comment>
<organism evidence="5 6">
    <name type="scientific">Dongia rigui</name>
    <dbReference type="NCBI Taxonomy" id="940149"/>
    <lineage>
        <taxon>Bacteria</taxon>
        <taxon>Pseudomonadati</taxon>
        <taxon>Pseudomonadota</taxon>
        <taxon>Alphaproteobacteria</taxon>
        <taxon>Rhodospirillales</taxon>
        <taxon>Dongiaceae</taxon>
        <taxon>Dongia</taxon>
    </lineage>
</organism>
<sequence>MTGKMRGLNAGLGTVSRRKFVAGASALALGAGVAPFVSRLAMAAGEVKVLNWQGYGTDEKWALEIFKKATGLDVVHDYYNSESEMITKLQTNPGTYDVIVTNSAWNDRASELGVIQPIDTAQISHYGDLNPAFRDSPLLEADGKVYGVSWVWGITAIGYSTEVFKEAPKSLETLWDSKLAKRVSFRDDAIEAVSFGAIATGQDMNHPKDLAKVKEKLLALKPNIAMLWTSEDEWNKSFQAKTFDISVYWSGSALRSKNNFKLPVGFVVPDEGAVGWFDGLAIGKDAPNAEGAHKFIDFMIDPTFYVEWATKIGAPASANNAAMAAMPEGDDKTLYSDQAAIKRLQFMAPLTDKERQDFSDLWTEVKTEFAK</sequence>
<comment type="subcellular location">
    <subcellularLocation>
        <location evidence="1">Periplasm</location>
    </subcellularLocation>
</comment>
<keyword evidence="6" id="KW-1185">Reference proteome</keyword>
<keyword evidence="2" id="KW-0813">Transport</keyword>